<dbReference type="EMBL" id="LT629750">
    <property type="protein sequence ID" value="SDS92170.1"/>
    <property type="molecule type" value="Genomic_DNA"/>
</dbReference>
<dbReference type="AlphaFoldDB" id="A0A1H1W631"/>
<proteinExistence type="predicted"/>
<gene>
    <name evidence="1" type="ORF">SAMN05444158_3692</name>
</gene>
<sequence length="164" mass="18499">MGRAINDGTTSDVLAKLNKRFAPEQLDEMVSLQKEFKIFSNKHSLRQSFALLGIVPDDQAERPRWFNFLDKLHTYKSDLAGVKGDDQVINALAAAFEAKKPLPVFFRVHLASEDDRITVTRGQPVLFSHIEYSIISIPVTPAAVARQHAAETARKRRVEKKSKK</sequence>
<reference evidence="2" key="1">
    <citation type="submission" date="2016-10" db="EMBL/GenBank/DDBJ databases">
        <authorList>
            <person name="Varghese N."/>
            <person name="Submissions S."/>
        </authorList>
    </citation>
    <scope>NUCLEOTIDE SEQUENCE [LARGE SCALE GENOMIC DNA]</scope>
    <source>
        <strain evidence="2">GAS369</strain>
    </source>
</reference>
<name>A0A1H1W631_9BRAD</name>
<dbReference type="RefSeq" id="WP_244549136.1">
    <property type="nucleotide sequence ID" value="NZ_LT629750.1"/>
</dbReference>
<evidence type="ECO:0000313" key="2">
    <source>
        <dbReference type="Proteomes" id="UP000243904"/>
    </source>
</evidence>
<dbReference type="Proteomes" id="UP000243904">
    <property type="component" value="Chromosome I"/>
</dbReference>
<accession>A0A1H1W631</accession>
<organism evidence="1 2">
    <name type="scientific">Bradyrhizobium canariense</name>
    <dbReference type="NCBI Taxonomy" id="255045"/>
    <lineage>
        <taxon>Bacteria</taxon>
        <taxon>Pseudomonadati</taxon>
        <taxon>Pseudomonadota</taxon>
        <taxon>Alphaproteobacteria</taxon>
        <taxon>Hyphomicrobiales</taxon>
        <taxon>Nitrobacteraceae</taxon>
        <taxon>Bradyrhizobium</taxon>
    </lineage>
</organism>
<keyword evidence="2" id="KW-1185">Reference proteome</keyword>
<evidence type="ECO:0000313" key="1">
    <source>
        <dbReference type="EMBL" id="SDS92170.1"/>
    </source>
</evidence>
<protein>
    <submittedName>
        <fullName evidence="1">Uncharacterized protein</fullName>
    </submittedName>
</protein>